<evidence type="ECO:0000313" key="1">
    <source>
        <dbReference type="EMBL" id="ARP61438.1"/>
    </source>
</evidence>
<dbReference type="InterPro" id="IPR005331">
    <property type="entry name" value="Sulfotransferase"/>
</dbReference>
<dbReference type="KEGG" id="bthy:AQ980_19025"/>
<dbReference type="AlphaFoldDB" id="A0A1W6WY00"/>
<dbReference type="GeneID" id="67470370"/>
<name>A0A1W6WY00_BACTU</name>
<dbReference type="Pfam" id="PF03567">
    <property type="entry name" value="Sulfotransfer_2"/>
    <property type="match status" value="1"/>
</dbReference>
<gene>
    <name evidence="1" type="ORF">CAB88_31045</name>
</gene>
<dbReference type="KEGG" id="bthy:AQ980_30245"/>
<sequence>MKNNIKGLIEYGERIPHFHKDFPIILFWSHRSGCTSLANWFFFQIGLYEEAMKYAPFIHYYESEIYKNKVDYYTNLEMQLLELSKDTIKLVRNPYKRAVSSFLILYDNPYASKQWEQIREYFYNDKNESKGISFKQFLYYVKEIGAKSILLDQHFSQQYIEGEEKVIKQNIKLENFNTIIPQLEKEYGLLSSDISLLTNSNHHRAHQMIHKGNYADDDITNPHFPSLPTYRSFYDEEALNLVSEIFTDDFEAYGYKKNEINF</sequence>
<dbReference type="GO" id="GO:0008146">
    <property type="term" value="F:sulfotransferase activity"/>
    <property type="evidence" value="ECO:0007669"/>
    <property type="project" value="InterPro"/>
</dbReference>
<reference evidence="1 2" key="1">
    <citation type="submission" date="2017-04" db="EMBL/GenBank/DDBJ databases">
        <title>Complete Genome Sequence of Bacillus thuringiensis type Strain ATCC 10792.</title>
        <authorList>
            <person name="Oh D.-H."/>
            <person name="Park B.-J."/>
            <person name="Shuai W."/>
            <person name="Chelliah R."/>
        </authorList>
    </citation>
    <scope>NUCLEOTIDE SEQUENCE [LARGE SCALE GENOMIC DNA]</scope>
    <source>
        <strain evidence="1 2">ATCC 10792</strain>
        <plasmid evidence="1 2">poh1</plasmid>
    </source>
</reference>
<dbReference type="RefSeq" id="WP_000794364.1">
    <property type="nucleotide sequence ID" value="NZ_CP011349.1"/>
</dbReference>
<keyword evidence="2" id="KW-1185">Reference proteome</keyword>
<dbReference type="KEGG" id="bthy:AQ980_28835"/>
<organism evidence="1 2">
    <name type="scientific">Bacillus thuringiensis</name>
    <dbReference type="NCBI Taxonomy" id="1428"/>
    <lineage>
        <taxon>Bacteria</taxon>
        <taxon>Bacillati</taxon>
        <taxon>Bacillota</taxon>
        <taxon>Bacilli</taxon>
        <taxon>Bacillales</taxon>
        <taxon>Bacillaceae</taxon>
        <taxon>Bacillus</taxon>
        <taxon>Bacillus cereus group</taxon>
    </lineage>
</organism>
<protein>
    <recommendedName>
        <fullName evidence="3">RNA methyltransferase</fullName>
    </recommendedName>
</protein>
<accession>A0A1W6WY00</accession>
<dbReference type="Proteomes" id="UP000194143">
    <property type="component" value="Plasmid poh1"/>
</dbReference>
<geneLocation type="plasmid" evidence="1 2">
    <name>poh1</name>
</geneLocation>
<keyword evidence="1" id="KW-0614">Plasmid</keyword>
<proteinExistence type="predicted"/>
<evidence type="ECO:0000313" key="2">
    <source>
        <dbReference type="Proteomes" id="UP000194143"/>
    </source>
</evidence>
<dbReference type="GO" id="GO:0016020">
    <property type="term" value="C:membrane"/>
    <property type="evidence" value="ECO:0007669"/>
    <property type="project" value="InterPro"/>
</dbReference>
<evidence type="ECO:0008006" key="3">
    <source>
        <dbReference type="Google" id="ProtNLM"/>
    </source>
</evidence>
<dbReference type="EMBL" id="CP021062">
    <property type="protein sequence ID" value="ARP61438.1"/>
    <property type="molecule type" value="Genomic_DNA"/>
</dbReference>